<comment type="caution">
    <text evidence="2">The sequence shown here is derived from an EMBL/GenBank/DDBJ whole genome shotgun (WGS) entry which is preliminary data.</text>
</comment>
<accession>A0A9P6VNR1</accession>
<dbReference type="EMBL" id="VNKQ01000004">
    <property type="protein sequence ID" value="KAG0651761.1"/>
    <property type="molecule type" value="Genomic_DNA"/>
</dbReference>
<name>A0A9P6VNR1_9HELO</name>
<protein>
    <submittedName>
        <fullName evidence="2">C2H2 finger domain transcription factor dvrA</fullName>
    </submittedName>
</protein>
<evidence type="ECO:0000313" key="2">
    <source>
        <dbReference type="EMBL" id="KAG0651761.1"/>
    </source>
</evidence>
<sequence>MASLYQSQGVEYEYSLGSRVARISHPAPPDTQMDLGSNTFDFLDLEHLQNGFGDLPSQLEDPFDAEAKALVPATPPAGDSNTRGTSVDSPPMILDWSSPDASGLTSPNMLGPKHNDFLTGAAISPADADPQTLNSSRNYSLTQTHSDASWNEGSELQDQGLPAEQSARSHPQSHMNPDYSIQESFNGSDMFNELKILGHQSPSRQGPFPLSSGSVRLNNLRQHVQRMHANEEVPSETVEAIGSMSQRQVRTDRASFARNGLGKSPVGGNATSQIYHGSSSRLSVFAQNQGNFKPNVESTAPQQSASRSGSASSLQSDHRSSRLRGLFRRRSSIHSNGASSGFQEIVFDLKSAYSGSQASNASGASAASTASAASGRRGALDSLTKATMKAVKAIVQHRVALWVVPQRQSLVEIQLGASIVKPDPWELTDRNHEGHETANGCLQQSLARREQELESLAATADEPQNQGPGVVVFTSRRSRSLLNDQFLPVGLPVSVYSHLRSLEASSPALIPLNECVLAIAWEFHDNPSNFALLDDGLISLVNVLQASAIYQAKFEKDQLIAQSLICFRSCLEALRIKNLGHLGRTAHLACDNHICKVQCLADLELSLALYLDELSRVFFKKENLRGKYKIDWFISTCYSFYIQAFVRKALQKLSCISEIEDYTSSCGAYDPLAADHSIIIKENTSEYCNDITSLQEVLGSGRMRCSGYLKKIFEIEEYERPADQSKTISNAPFKALFDEAADRGAGPNERQSRTKKTSYGSVEMEDSVLLLILNSSIEQKSGNIQSLSKKLHRLDRYYEQSGYLID</sequence>
<feature type="compositionally biased region" description="Low complexity" evidence="1">
    <location>
        <begin position="300"/>
        <end position="315"/>
    </location>
</feature>
<dbReference type="AlphaFoldDB" id="A0A9P6VNR1"/>
<feature type="compositionally biased region" description="Polar residues" evidence="1">
    <location>
        <begin position="166"/>
        <end position="182"/>
    </location>
</feature>
<feature type="compositionally biased region" description="Polar residues" evidence="1">
    <location>
        <begin position="131"/>
        <end position="157"/>
    </location>
</feature>
<gene>
    <name evidence="2" type="ORF">D0Z07_1688</name>
</gene>
<proteinExistence type="predicted"/>
<evidence type="ECO:0000256" key="1">
    <source>
        <dbReference type="SAM" id="MobiDB-lite"/>
    </source>
</evidence>
<feature type="region of interest" description="Disordered" evidence="1">
    <location>
        <begin position="230"/>
        <end position="252"/>
    </location>
</feature>
<reference evidence="2" key="1">
    <citation type="submission" date="2019-07" db="EMBL/GenBank/DDBJ databases">
        <title>Hyphodiscus hymeniophilus genome sequencing and assembly.</title>
        <authorList>
            <person name="Kramer G."/>
            <person name="Nodwell J."/>
        </authorList>
    </citation>
    <scope>NUCLEOTIDE SEQUENCE</scope>
    <source>
        <strain evidence="2">ATCC 34498</strain>
    </source>
</reference>
<dbReference type="OrthoDB" id="3524154at2759"/>
<organism evidence="2 3">
    <name type="scientific">Hyphodiscus hymeniophilus</name>
    <dbReference type="NCBI Taxonomy" id="353542"/>
    <lineage>
        <taxon>Eukaryota</taxon>
        <taxon>Fungi</taxon>
        <taxon>Dikarya</taxon>
        <taxon>Ascomycota</taxon>
        <taxon>Pezizomycotina</taxon>
        <taxon>Leotiomycetes</taxon>
        <taxon>Helotiales</taxon>
        <taxon>Hyphodiscaceae</taxon>
        <taxon>Hyphodiscus</taxon>
    </lineage>
</organism>
<feature type="region of interest" description="Disordered" evidence="1">
    <location>
        <begin position="291"/>
        <end position="323"/>
    </location>
</feature>
<dbReference type="Proteomes" id="UP000785200">
    <property type="component" value="Unassembled WGS sequence"/>
</dbReference>
<keyword evidence="3" id="KW-1185">Reference proteome</keyword>
<evidence type="ECO:0000313" key="3">
    <source>
        <dbReference type="Proteomes" id="UP000785200"/>
    </source>
</evidence>
<feature type="region of interest" description="Disordered" evidence="1">
    <location>
        <begin position="121"/>
        <end position="182"/>
    </location>
</feature>